<evidence type="ECO:0000256" key="4">
    <source>
        <dbReference type="ARBA" id="ARBA00022741"/>
    </source>
</evidence>
<keyword evidence="2" id="KW-1003">Cell membrane</keyword>
<dbReference type="Proteomes" id="UP001500238">
    <property type="component" value="Unassembled WGS sequence"/>
</dbReference>
<evidence type="ECO:0000256" key="2">
    <source>
        <dbReference type="ARBA" id="ARBA00022475"/>
    </source>
</evidence>
<evidence type="ECO:0000256" key="3">
    <source>
        <dbReference type="ARBA" id="ARBA00022692"/>
    </source>
</evidence>
<dbReference type="InterPro" id="IPR043760">
    <property type="entry name" value="PycTM_dom"/>
</dbReference>
<protein>
    <submittedName>
        <fullName evidence="10">DUF5706 domain-containing protein</fullName>
    </submittedName>
</protein>
<evidence type="ECO:0000256" key="8">
    <source>
        <dbReference type="SAM" id="Phobius"/>
    </source>
</evidence>
<comment type="caution">
    <text evidence="10">The sequence shown here is derived from an EMBL/GenBank/DDBJ whole genome shotgun (WGS) entry which is preliminary data.</text>
</comment>
<dbReference type="EMBL" id="BAAAES010000011">
    <property type="protein sequence ID" value="GAA0675177.1"/>
    <property type="molecule type" value="Genomic_DNA"/>
</dbReference>
<evidence type="ECO:0000256" key="1">
    <source>
        <dbReference type="ARBA" id="ARBA00004236"/>
    </source>
</evidence>
<dbReference type="RefSeq" id="WP_132911223.1">
    <property type="nucleotide sequence ID" value="NZ_BAAAES010000011.1"/>
</dbReference>
<evidence type="ECO:0000256" key="7">
    <source>
        <dbReference type="ARBA" id="ARBA00023136"/>
    </source>
</evidence>
<accession>A0ABP3TAP6</accession>
<evidence type="ECO:0000256" key="5">
    <source>
        <dbReference type="ARBA" id="ARBA00022989"/>
    </source>
</evidence>
<sequence length="167" mass="18462">MNDTATLQSQLDRVLAFFPRVDARINGLFGVNTLVLAVGALNVAAPDLRQWYVTIPGVLALIALLLSYAFLFRANFPDVRGGAGSLVYFVEIQKRTESVYQSEVLGCSDDDYRKDLIGQIWRNSQILCDKYTYAKKAIICTSAALLPFALFLATTATLHVRIPIVKS</sequence>
<evidence type="ECO:0000313" key="11">
    <source>
        <dbReference type="Proteomes" id="UP001500238"/>
    </source>
</evidence>
<evidence type="ECO:0000256" key="6">
    <source>
        <dbReference type="ARBA" id="ARBA00023118"/>
    </source>
</evidence>
<keyword evidence="3 8" id="KW-0812">Transmembrane</keyword>
<keyword evidence="7 8" id="KW-0472">Membrane</keyword>
<dbReference type="Pfam" id="PF18967">
    <property type="entry name" value="PycTM"/>
    <property type="match status" value="1"/>
</dbReference>
<keyword evidence="6" id="KW-0051">Antiviral defense</keyword>
<feature type="domain" description="Pycsar effector protein" evidence="9">
    <location>
        <begin position="7"/>
        <end position="153"/>
    </location>
</feature>
<keyword evidence="5 8" id="KW-1133">Transmembrane helix</keyword>
<feature type="transmembrane region" description="Helical" evidence="8">
    <location>
        <begin position="137"/>
        <end position="160"/>
    </location>
</feature>
<name>A0ABP3TAP6_9SPHN</name>
<comment type="subcellular location">
    <subcellularLocation>
        <location evidence="1">Cell membrane</location>
    </subcellularLocation>
</comment>
<organism evidence="10 11">
    <name type="scientific">Sphingomonas insulae</name>
    <dbReference type="NCBI Taxonomy" id="424800"/>
    <lineage>
        <taxon>Bacteria</taxon>
        <taxon>Pseudomonadati</taxon>
        <taxon>Pseudomonadota</taxon>
        <taxon>Alphaproteobacteria</taxon>
        <taxon>Sphingomonadales</taxon>
        <taxon>Sphingomonadaceae</taxon>
        <taxon>Sphingomonas</taxon>
    </lineage>
</organism>
<evidence type="ECO:0000313" key="10">
    <source>
        <dbReference type="EMBL" id="GAA0675177.1"/>
    </source>
</evidence>
<keyword evidence="11" id="KW-1185">Reference proteome</keyword>
<reference evidence="11" key="1">
    <citation type="journal article" date="2019" name="Int. J. Syst. Evol. Microbiol.">
        <title>The Global Catalogue of Microorganisms (GCM) 10K type strain sequencing project: providing services to taxonomists for standard genome sequencing and annotation.</title>
        <authorList>
            <consortium name="The Broad Institute Genomics Platform"/>
            <consortium name="The Broad Institute Genome Sequencing Center for Infectious Disease"/>
            <person name="Wu L."/>
            <person name="Ma J."/>
        </authorList>
    </citation>
    <scope>NUCLEOTIDE SEQUENCE [LARGE SCALE GENOMIC DNA]</scope>
    <source>
        <strain evidence="11">JCM 14603</strain>
    </source>
</reference>
<feature type="transmembrane region" description="Helical" evidence="8">
    <location>
        <begin position="25"/>
        <end position="45"/>
    </location>
</feature>
<feature type="transmembrane region" description="Helical" evidence="8">
    <location>
        <begin position="51"/>
        <end position="71"/>
    </location>
</feature>
<gene>
    <name evidence="10" type="ORF">GCM10009102_29200</name>
</gene>
<keyword evidence="4" id="KW-0547">Nucleotide-binding</keyword>
<proteinExistence type="predicted"/>
<evidence type="ECO:0000259" key="9">
    <source>
        <dbReference type="Pfam" id="PF18967"/>
    </source>
</evidence>